<evidence type="ECO:0000256" key="2">
    <source>
        <dbReference type="ARBA" id="ARBA00022737"/>
    </source>
</evidence>
<sequence length="202" mass="21518">DSSSSVAHLSGIGLKSIPPQISLFSTLRAVNLSRNSIVTISPGSLPKGLRALDLSKNKIHTVEGLKDLVRLRVLNLSRNRISRIGQGLSGCTAIKELNLSGNKISVVDGMHRLLKLTVLDLSFNKITEAKALGQLVANYDSLLALNLSGNPLQSSLSYIQIQRTVAGLLPKLALLNKQPINSQKAREIRGDANAKAALGNGT</sequence>
<dbReference type="InterPro" id="IPR032675">
    <property type="entry name" value="LRR_dom_sf"/>
</dbReference>
<organism evidence="3 4">
    <name type="scientific">Genlisea aurea</name>
    <dbReference type="NCBI Taxonomy" id="192259"/>
    <lineage>
        <taxon>Eukaryota</taxon>
        <taxon>Viridiplantae</taxon>
        <taxon>Streptophyta</taxon>
        <taxon>Embryophyta</taxon>
        <taxon>Tracheophyta</taxon>
        <taxon>Spermatophyta</taxon>
        <taxon>Magnoliopsida</taxon>
        <taxon>eudicotyledons</taxon>
        <taxon>Gunneridae</taxon>
        <taxon>Pentapetalae</taxon>
        <taxon>asterids</taxon>
        <taxon>lamiids</taxon>
        <taxon>Lamiales</taxon>
        <taxon>Lentibulariaceae</taxon>
        <taxon>Genlisea</taxon>
    </lineage>
</organism>
<feature type="non-terminal residue" evidence="3">
    <location>
        <position position="202"/>
    </location>
</feature>
<dbReference type="SMART" id="SM00369">
    <property type="entry name" value="LRR_TYP"/>
    <property type="match status" value="3"/>
</dbReference>
<feature type="non-terminal residue" evidence="3">
    <location>
        <position position="1"/>
    </location>
</feature>
<dbReference type="Pfam" id="PF13516">
    <property type="entry name" value="LRR_6"/>
    <property type="match status" value="2"/>
</dbReference>
<dbReference type="PRINTS" id="PR00019">
    <property type="entry name" value="LEURICHRPT"/>
</dbReference>
<reference evidence="3 4" key="1">
    <citation type="journal article" date="2013" name="BMC Genomics">
        <title>The miniature genome of a carnivorous plant Genlisea aurea contains a low number of genes and short non-coding sequences.</title>
        <authorList>
            <person name="Leushkin E.V."/>
            <person name="Sutormin R.A."/>
            <person name="Nabieva E.R."/>
            <person name="Penin A.A."/>
            <person name="Kondrashov A.S."/>
            <person name="Logacheva M.D."/>
        </authorList>
    </citation>
    <scope>NUCLEOTIDE SEQUENCE [LARGE SCALE GENOMIC DNA]</scope>
</reference>
<evidence type="ECO:0000256" key="1">
    <source>
        <dbReference type="ARBA" id="ARBA00022614"/>
    </source>
</evidence>
<dbReference type="EMBL" id="AUSU01009598">
    <property type="protein sequence ID" value="EPS58041.1"/>
    <property type="molecule type" value="Genomic_DNA"/>
</dbReference>
<dbReference type="PROSITE" id="PS51450">
    <property type="entry name" value="LRR"/>
    <property type="match status" value="4"/>
</dbReference>
<dbReference type="SMART" id="SM00365">
    <property type="entry name" value="LRR_SD22"/>
    <property type="match status" value="4"/>
</dbReference>
<keyword evidence="4" id="KW-1185">Reference proteome</keyword>
<evidence type="ECO:0000313" key="4">
    <source>
        <dbReference type="Proteomes" id="UP000015453"/>
    </source>
</evidence>
<dbReference type="Proteomes" id="UP000015453">
    <property type="component" value="Unassembled WGS sequence"/>
</dbReference>
<dbReference type="PANTHER" id="PTHR15454">
    <property type="entry name" value="NISCHARIN RELATED"/>
    <property type="match status" value="1"/>
</dbReference>
<dbReference type="PANTHER" id="PTHR15454:SF37">
    <property type="entry name" value="OUTER ARM DYNEIN LIGHT CHAIN 1 PROTEIN"/>
    <property type="match status" value="1"/>
</dbReference>
<dbReference type="SUPFAM" id="SSF52075">
    <property type="entry name" value="Outer arm dynein light chain 1"/>
    <property type="match status" value="1"/>
</dbReference>
<keyword evidence="1" id="KW-0433">Leucine-rich repeat</keyword>
<dbReference type="Pfam" id="PF13855">
    <property type="entry name" value="LRR_8"/>
    <property type="match status" value="1"/>
</dbReference>
<comment type="caution">
    <text evidence="3">The sequence shown here is derived from an EMBL/GenBank/DDBJ whole genome shotgun (WGS) entry which is preliminary data.</text>
</comment>
<dbReference type="InterPro" id="IPR003591">
    <property type="entry name" value="Leu-rich_rpt_typical-subtyp"/>
</dbReference>
<proteinExistence type="predicted"/>
<name>S8C0S0_9LAMI</name>
<gene>
    <name evidence="3" type="ORF">M569_16776</name>
</gene>
<dbReference type="GO" id="GO:0005737">
    <property type="term" value="C:cytoplasm"/>
    <property type="evidence" value="ECO:0007669"/>
    <property type="project" value="TreeGrafter"/>
</dbReference>
<protein>
    <submittedName>
        <fullName evidence="3">Uncharacterized protein</fullName>
    </submittedName>
</protein>
<dbReference type="Gene3D" id="3.80.10.10">
    <property type="entry name" value="Ribonuclease Inhibitor"/>
    <property type="match status" value="2"/>
</dbReference>
<keyword evidence="2" id="KW-0677">Repeat</keyword>
<dbReference type="InterPro" id="IPR001611">
    <property type="entry name" value="Leu-rich_rpt"/>
</dbReference>
<dbReference type="FunFam" id="3.80.10.10:FF:000320">
    <property type="entry name" value="Protein phosphatase 1 regulatory subunit pprA"/>
    <property type="match status" value="1"/>
</dbReference>
<dbReference type="GO" id="GO:0006952">
    <property type="term" value="P:defense response"/>
    <property type="evidence" value="ECO:0007669"/>
    <property type="project" value="UniProtKB-ARBA"/>
</dbReference>
<evidence type="ECO:0000313" key="3">
    <source>
        <dbReference type="EMBL" id="EPS58041.1"/>
    </source>
</evidence>
<dbReference type="GO" id="GO:0051707">
    <property type="term" value="P:response to other organism"/>
    <property type="evidence" value="ECO:0007669"/>
    <property type="project" value="UniProtKB-ARBA"/>
</dbReference>
<dbReference type="AlphaFoldDB" id="S8C0S0"/>
<accession>S8C0S0</accession>
<dbReference type="OrthoDB" id="1904536at2759"/>